<dbReference type="GO" id="GO:0008237">
    <property type="term" value="F:metallopeptidase activity"/>
    <property type="evidence" value="ECO:0007669"/>
    <property type="project" value="UniProtKB-KW"/>
</dbReference>
<dbReference type="InterPro" id="IPR000787">
    <property type="entry name" value="Peptidase_M29"/>
</dbReference>
<comment type="cofactor">
    <cofactor evidence="3">
        <name>Zn(2+)</name>
        <dbReference type="ChEBI" id="CHEBI:29105"/>
    </cofactor>
</comment>
<evidence type="ECO:0000256" key="9">
    <source>
        <dbReference type="ARBA" id="ARBA00023049"/>
    </source>
</evidence>
<comment type="cofactor">
    <cofactor evidence="1">
        <name>Co(2+)</name>
        <dbReference type="ChEBI" id="CHEBI:48828"/>
    </cofactor>
</comment>
<sequence>MRDHRLIKYAQTLVNYSLYVKPNEWVVIRGSDLAMPLIRECYREVLKAGAHPTVLLNPEGLSEILLKEGSDEQLKFNAPMMMAVYAKADKILNILGDHNLKSLSNIPSERIALQRRFGAPITKIYNDRVARGEMDWTLCLYPTESGAQEANMSLSDYEEFVFSACLLNGENPIAAWQKIHDEQEAMVTYLNTKTSFHVMANGTDLTLRTENRIWINSDGHHNFPSGEVFTAPVKESVNGTIRFTFPGIYSGQEIEDIQLTFADGRVVTASAKRGEALLHALLDTDAGSRYVGEFAIGTNYGITKFTKNMLFDEKIGGTIHLALGKSYPECGPINDSMLHWDMLCDMKDGGAIYADGELFYQNGVFLKK</sequence>
<dbReference type="Gene3D" id="3.40.1830.10">
    <property type="entry name" value="Thermophilic metalloprotease (M29)"/>
    <property type="match status" value="1"/>
</dbReference>
<evidence type="ECO:0000256" key="6">
    <source>
        <dbReference type="ARBA" id="ARBA00022670"/>
    </source>
</evidence>
<evidence type="ECO:0000313" key="12">
    <source>
        <dbReference type="Proteomes" id="UP000176244"/>
    </source>
</evidence>
<evidence type="ECO:0000256" key="2">
    <source>
        <dbReference type="ARBA" id="ARBA00001946"/>
    </source>
</evidence>
<dbReference type="EMBL" id="LKEU01000012">
    <property type="protein sequence ID" value="OFV72144.1"/>
    <property type="molecule type" value="Genomic_DNA"/>
</dbReference>
<dbReference type="STRING" id="52694.ACWI_03940"/>
<evidence type="ECO:0000313" key="13">
    <source>
        <dbReference type="Proteomes" id="UP000322619"/>
    </source>
</evidence>
<keyword evidence="8 10" id="KW-0378">Hydrolase</keyword>
<keyword evidence="9" id="KW-0482">Metalloprotease</keyword>
<dbReference type="EC" id="3.4.11.-" evidence="10"/>
<gene>
    <name evidence="10" type="ORF">ACWI_03940</name>
    <name evidence="11" type="ORF">FXB42_09870</name>
</gene>
<name>A0A1F2PMT9_9FIRM</name>
<evidence type="ECO:0000313" key="11">
    <source>
        <dbReference type="EMBL" id="TYC84643.1"/>
    </source>
</evidence>
<keyword evidence="6" id="KW-0645">Protease</keyword>
<keyword evidence="5 10" id="KW-0031">Aminopeptidase</keyword>
<dbReference type="EMBL" id="VSLA01000024">
    <property type="protein sequence ID" value="TYC84643.1"/>
    <property type="molecule type" value="Genomic_DNA"/>
</dbReference>
<keyword evidence="7" id="KW-0479">Metal-binding</keyword>
<comment type="caution">
    <text evidence="10">The sequence shown here is derived from an EMBL/GenBank/DDBJ whole genome shotgun (WGS) entry which is preliminary data.</text>
</comment>
<dbReference type="GO" id="GO:0006508">
    <property type="term" value="P:proteolysis"/>
    <property type="evidence" value="ECO:0007669"/>
    <property type="project" value="UniProtKB-KW"/>
</dbReference>
<proteinExistence type="inferred from homology"/>
<dbReference type="PANTHER" id="PTHR34448">
    <property type="entry name" value="AMINOPEPTIDASE"/>
    <property type="match status" value="1"/>
</dbReference>
<dbReference type="GO" id="GO:0004177">
    <property type="term" value="F:aminopeptidase activity"/>
    <property type="evidence" value="ECO:0007669"/>
    <property type="project" value="UniProtKB-KW"/>
</dbReference>
<comment type="cofactor">
    <cofactor evidence="2">
        <name>Mg(2+)</name>
        <dbReference type="ChEBI" id="CHEBI:18420"/>
    </cofactor>
</comment>
<reference evidence="11 13" key="2">
    <citation type="submission" date="2019-08" db="EMBL/GenBank/DDBJ databases">
        <title>Isolation and enrichment of carboxydotrophic bacteria from anaerobic sludge for the production of bio-based chemicals from syngas.</title>
        <authorList>
            <person name="Antares A.L."/>
            <person name="Moreira J."/>
            <person name="Diender M."/>
            <person name="Parshina S.N."/>
            <person name="Stams A.J.M."/>
            <person name="Alves M."/>
            <person name="Alves J.I."/>
            <person name="Sousa D.Z."/>
        </authorList>
    </citation>
    <scope>NUCLEOTIDE SEQUENCE [LARGE SCALE GENOMIC DNA]</scope>
    <source>
        <strain evidence="11 13">JM</strain>
    </source>
</reference>
<protein>
    <submittedName>
        <fullName evidence="10 11">Aminopeptidase</fullName>
        <ecNumber evidence="10">3.4.11.-</ecNumber>
    </submittedName>
</protein>
<evidence type="ECO:0000256" key="5">
    <source>
        <dbReference type="ARBA" id="ARBA00022438"/>
    </source>
</evidence>
<dbReference type="OrthoDB" id="9803993at2"/>
<organism evidence="10 12">
    <name type="scientific">Acetobacterium wieringae</name>
    <dbReference type="NCBI Taxonomy" id="52694"/>
    <lineage>
        <taxon>Bacteria</taxon>
        <taxon>Bacillati</taxon>
        <taxon>Bacillota</taxon>
        <taxon>Clostridia</taxon>
        <taxon>Eubacteriales</taxon>
        <taxon>Eubacteriaceae</taxon>
        <taxon>Acetobacterium</taxon>
    </lineage>
</organism>
<evidence type="ECO:0000256" key="7">
    <source>
        <dbReference type="ARBA" id="ARBA00022723"/>
    </source>
</evidence>
<reference evidence="10 12" key="1">
    <citation type="submission" date="2015-09" db="EMBL/GenBank/DDBJ databases">
        <title>Genome sequence of Acetobacterium wieringae DSM 1911.</title>
        <authorList>
            <person name="Poehlein A."/>
            <person name="Bengelsdorf F.R."/>
            <person name="Schiel-Bengelsdorf B."/>
            <person name="Duerre P."/>
            <person name="Daniel R."/>
        </authorList>
    </citation>
    <scope>NUCLEOTIDE SEQUENCE [LARGE SCALE GENOMIC DNA]</scope>
    <source>
        <strain evidence="10 12">DSM 1911</strain>
    </source>
</reference>
<dbReference type="GO" id="GO:0046872">
    <property type="term" value="F:metal ion binding"/>
    <property type="evidence" value="ECO:0007669"/>
    <property type="project" value="UniProtKB-KW"/>
</dbReference>
<dbReference type="Pfam" id="PF02073">
    <property type="entry name" value="Peptidase_M29"/>
    <property type="match status" value="1"/>
</dbReference>
<dbReference type="InterPro" id="IPR052170">
    <property type="entry name" value="M29_Exopeptidase"/>
</dbReference>
<accession>A0A1F2PMT9</accession>
<dbReference type="InterPro" id="IPR035097">
    <property type="entry name" value="M29_N-terminal"/>
</dbReference>
<dbReference type="SUPFAM" id="SSF144052">
    <property type="entry name" value="Thermophilic metalloprotease-like"/>
    <property type="match status" value="1"/>
</dbReference>
<evidence type="ECO:0000256" key="3">
    <source>
        <dbReference type="ARBA" id="ARBA00001947"/>
    </source>
</evidence>
<dbReference type="AlphaFoldDB" id="A0A1F2PMT9"/>
<dbReference type="Proteomes" id="UP000322619">
    <property type="component" value="Unassembled WGS sequence"/>
</dbReference>
<dbReference type="RefSeq" id="WP_070369759.1">
    <property type="nucleotide sequence ID" value="NZ_CP097897.1"/>
</dbReference>
<comment type="similarity">
    <text evidence="4">Belongs to the peptidase M29 family.</text>
</comment>
<evidence type="ECO:0000256" key="8">
    <source>
        <dbReference type="ARBA" id="ARBA00022801"/>
    </source>
</evidence>
<evidence type="ECO:0000256" key="1">
    <source>
        <dbReference type="ARBA" id="ARBA00001941"/>
    </source>
</evidence>
<dbReference type="PANTHER" id="PTHR34448:SF1">
    <property type="entry name" value="BLL6088 PROTEIN"/>
    <property type="match status" value="1"/>
</dbReference>
<dbReference type="Proteomes" id="UP000176244">
    <property type="component" value="Unassembled WGS sequence"/>
</dbReference>
<evidence type="ECO:0000256" key="4">
    <source>
        <dbReference type="ARBA" id="ARBA00008236"/>
    </source>
</evidence>
<evidence type="ECO:0000313" key="10">
    <source>
        <dbReference type="EMBL" id="OFV72144.1"/>
    </source>
</evidence>